<sequence length="60" mass="7162">MIIVVLADTKKFASHTMTKFFLRIDITSPSYYFGFLTNYKETVHHLKETMRLGNFIIFRK</sequence>
<dbReference type="Proteomes" id="UP000501048">
    <property type="component" value="Chromosome"/>
</dbReference>
<reference evidence="1 2" key="1">
    <citation type="submission" date="2020-04" db="EMBL/GenBank/DDBJ databases">
        <title>Plant growth promoting and environmental Bacillus: genomic and epigenetic comparison.</title>
        <authorList>
            <person name="Reva O.N."/>
            <person name="Lutz S."/>
            <person name="Ahrens C.H."/>
        </authorList>
    </citation>
    <scope>NUCLEOTIDE SEQUENCE [LARGE SCALE GENOMIC DNA]</scope>
    <source>
        <strain evidence="1 2">UCMB5075</strain>
    </source>
</reference>
<dbReference type="EMBL" id="CP051464">
    <property type="protein sequence ID" value="QJC97482.1"/>
    <property type="molecule type" value="Genomic_DNA"/>
</dbReference>
<name>A0ABX6M0W2_BACMO</name>
<proteinExistence type="predicted"/>
<protein>
    <submittedName>
        <fullName evidence="1">Uncharacterized protein</fullName>
    </submittedName>
</protein>
<gene>
    <name evidence="1" type="ORF">HC660_30340</name>
</gene>
<organism evidence="1 2">
    <name type="scientific">Bacillus mojavensis</name>
    <dbReference type="NCBI Taxonomy" id="72360"/>
    <lineage>
        <taxon>Bacteria</taxon>
        <taxon>Bacillati</taxon>
        <taxon>Bacillota</taxon>
        <taxon>Bacilli</taxon>
        <taxon>Bacillales</taxon>
        <taxon>Bacillaceae</taxon>
        <taxon>Bacillus</taxon>
    </lineage>
</organism>
<evidence type="ECO:0000313" key="1">
    <source>
        <dbReference type="EMBL" id="QJC97482.1"/>
    </source>
</evidence>
<evidence type="ECO:0000313" key="2">
    <source>
        <dbReference type="Proteomes" id="UP000501048"/>
    </source>
</evidence>
<keyword evidence="2" id="KW-1185">Reference proteome</keyword>
<accession>A0ABX6M0W2</accession>